<evidence type="ECO:0000313" key="6">
    <source>
        <dbReference type="EMBL" id="MFC6390460.1"/>
    </source>
</evidence>
<evidence type="ECO:0000313" key="7">
    <source>
        <dbReference type="Proteomes" id="UP001596237"/>
    </source>
</evidence>
<reference evidence="7" key="1">
    <citation type="journal article" date="2019" name="Int. J. Syst. Evol. Microbiol.">
        <title>The Global Catalogue of Microorganisms (GCM) 10K type strain sequencing project: providing services to taxonomists for standard genome sequencing and annotation.</title>
        <authorList>
            <consortium name="The Broad Institute Genomics Platform"/>
            <consortium name="The Broad Institute Genome Sequencing Center for Infectious Disease"/>
            <person name="Wu L."/>
            <person name="Ma J."/>
        </authorList>
    </citation>
    <scope>NUCLEOTIDE SEQUENCE [LARGE SCALE GENOMIC DNA]</scope>
    <source>
        <strain evidence="7">CCUG 36916</strain>
    </source>
</reference>
<dbReference type="InterPro" id="IPR023772">
    <property type="entry name" value="DNA-bd_HTH_TetR-type_CS"/>
</dbReference>
<protein>
    <submittedName>
        <fullName evidence="6">TetR/AcrR family transcriptional regulator</fullName>
    </submittedName>
</protein>
<dbReference type="InterPro" id="IPR009057">
    <property type="entry name" value="Homeodomain-like_sf"/>
</dbReference>
<name>A0ABW1WTE3_9HYPH</name>
<evidence type="ECO:0000256" key="3">
    <source>
        <dbReference type="ARBA" id="ARBA00023163"/>
    </source>
</evidence>
<keyword evidence="1" id="KW-0805">Transcription regulation</keyword>
<dbReference type="SUPFAM" id="SSF46689">
    <property type="entry name" value="Homeodomain-like"/>
    <property type="match status" value="1"/>
</dbReference>
<comment type="caution">
    <text evidence="6">The sequence shown here is derived from an EMBL/GenBank/DDBJ whole genome shotgun (WGS) entry which is preliminary data.</text>
</comment>
<organism evidence="6 7">
    <name type="scientific">Methylorubrum zatmanii</name>
    <dbReference type="NCBI Taxonomy" id="29429"/>
    <lineage>
        <taxon>Bacteria</taxon>
        <taxon>Pseudomonadati</taxon>
        <taxon>Pseudomonadota</taxon>
        <taxon>Alphaproteobacteria</taxon>
        <taxon>Hyphomicrobiales</taxon>
        <taxon>Methylobacteriaceae</taxon>
        <taxon>Methylorubrum</taxon>
    </lineage>
</organism>
<dbReference type="InterPro" id="IPR036271">
    <property type="entry name" value="Tet_transcr_reg_TetR-rel_C_sf"/>
</dbReference>
<gene>
    <name evidence="6" type="ORF">ACFQDP_14115</name>
</gene>
<dbReference type="EMBL" id="JBHSTT010000044">
    <property type="protein sequence ID" value="MFC6390460.1"/>
    <property type="molecule type" value="Genomic_DNA"/>
</dbReference>
<dbReference type="PANTHER" id="PTHR47506:SF1">
    <property type="entry name" value="HTH-TYPE TRANSCRIPTIONAL REGULATOR YJDC"/>
    <property type="match status" value="1"/>
</dbReference>
<dbReference type="RefSeq" id="WP_246481969.1">
    <property type="nucleotide sequence ID" value="NZ_JBHSTT010000044.1"/>
</dbReference>
<evidence type="ECO:0000256" key="1">
    <source>
        <dbReference type="ARBA" id="ARBA00023015"/>
    </source>
</evidence>
<dbReference type="Gene3D" id="1.10.10.60">
    <property type="entry name" value="Homeodomain-like"/>
    <property type="match status" value="1"/>
</dbReference>
<keyword evidence="3" id="KW-0804">Transcription</keyword>
<proteinExistence type="predicted"/>
<accession>A0ABW1WTE3</accession>
<dbReference type="PANTHER" id="PTHR47506">
    <property type="entry name" value="TRANSCRIPTIONAL REGULATORY PROTEIN"/>
    <property type="match status" value="1"/>
</dbReference>
<dbReference type="Pfam" id="PF00440">
    <property type="entry name" value="TetR_N"/>
    <property type="match status" value="1"/>
</dbReference>
<evidence type="ECO:0000259" key="5">
    <source>
        <dbReference type="PROSITE" id="PS50977"/>
    </source>
</evidence>
<keyword evidence="7" id="KW-1185">Reference proteome</keyword>
<feature type="DNA-binding region" description="H-T-H motif" evidence="4">
    <location>
        <begin position="13"/>
        <end position="32"/>
    </location>
</feature>
<evidence type="ECO:0000256" key="4">
    <source>
        <dbReference type="PROSITE-ProRule" id="PRU00335"/>
    </source>
</evidence>
<dbReference type="SUPFAM" id="SSF48498">
    <property type="entry name" value="Tetracyclin repressor-like, C-terminal domain"/>
    <property type="match status" value="1"/>
</dbReference>
<dbReference type="Proteomes" id="UP001596237">
    <property type="component" value="Unassembled WGS sequence"/>
</dbReference>
<dbReference type="PROSITE" id="PS01081">
    <property type="entry name" value="HTH_TETR_1"/>
    <property type="match status" value="1"/>
</dbReference>
<dbReference type="PROSITE" id="PS50977">
    <property type="entry name" value="HTH_TETR_2"/>
    <property type="match status" value="1"/>
</dbReference>
<dbReference type="InterPro" id="IPR001647">
    <property type="entry name" value="HTH_TetR"/>
</dbReference>
<sequence>MDLFWARGYEGVSIADLTAAIGVAPPSLYHAFGSKAGLFAEAVALYQRSEAGLDLERLASAATPGEWARGLLETAAENVTKHGRACLISNGMIVSHPDNREVAQALADRRAAFRRAIETSLLRWLSPADAQELARYLVTILQGLSMQARDGATMEELRPIVELALSTVAQKEPVVGT</sequence>
<dbReference type="Gene3D" id="1.10.357.10">
    <property type="entry name" value="Tetracycline Repressor, domain 2"/>
    <property type="match status" value="1"/>
</dbReference>
<keyword evidence="2 4" id="KW-0238">DNA-binding</keyword>
<feature type="domain" description="HTH tetR-type" evidence="5">
    <location>
        <begin position="1"/>
        <end position="50"/>
    </location>
</feature>
<evidence type="ECO:0000256" key="2">
    <source>
        <dbReference type="ARBA" id="ARBA00023125"/>
    </source>
</evidence>